<reference evidence="2" key="1">
    <citation type="submission" date="2022-10" db="EMBL/GenBank/DDBJ databases">
        <title>Two novel species of Flavobacterium.</title>
        <authorList>
            <person name="Liu Q."/>
            <person name="Xin Y.-H."/>
        </authorList>
    </citation>
    <scope>NUCLEOTIDE SEQUENCE</scope>
    <source>
        <strain evidence="2">LS1R49</strain>
    </source>
</reference>
<protein>
    <submittedName>
        <fullName evidence="2">PorT family protein</fullName>
    </submittedName>
</protein>
<accession>A0A9X3C4J7</accession>
<evidence type="ECO:0000313" key="2">
    <source>
        <dbReference type="EMBL" id="MCV9927959.1"/>
    </source>
</evidence>
<dbReference type="AlphaFoldDB" id="A0A9X3C4J7"/>
<dbReference type="Pfam" id="PF13568">
    <property type="entry name" value="OMP_b-brl_2"/>
    <property type="match status" value="1"/>
</dbReference>
<gene>
    <name evidence="2" type="ORF">OIU83_09860</name>
</gene>
<evidence type="ECO:0000313" key="3">
    <source>
        <dbReference type="Proteomes" id="UP001151079"/>
    </source>
</evidence>
<organism evidence="2 3">
    <name type="scientific">Flavobacterium shii</name>
    <dbReference type="NCBI Taxonomy" id="2987687"/>
    <lineage>
        <taxon>Bacteria</taxon>
        <taxon>Pseudomonadati</taxon>
        <taxon>Bacteroidota</taxon>
        <taxon>Flavobacteriia</taxon>
        <taxon>Flavobacteriales</taxon>
        <taxon>Flavobacteriaceae</taxon>
        <taxon>Flavobacterium</taxon>
    </lineage>
</organism>
<comment type="caution">
    <text evidence="2">The sequence shown here is derived from an EMBL/GenBank/DDBJ whole genome shotgun (WGS) entry which is preliminary data.</text>
</comment>
<sequence length="237" mass="26036">MRKNIPVIIFGALLFLSPQIVCSQAMIALLFGKKITNDKLSIGLYFAEQASHLTNTDDDKASLGLAIGAYVDVKLSPKWNFCNYMTFKAPKGGTDIPLEYQVVPDANYAEGSTIKRKLVYFEIVPLFRYNITPSFGIGAGPQVGVRTVSKDFYKTTLDDGSKASVVYKTKDYFSLLDAGVSGDIQYVLRQGKGIRFNLRFTSGLTNIYRSSVPLKAFNQYWHLGVGIPIGGGGESSK</sequence>
<name>A0A9X3C4J7_9FLAO</name>
<feature type="domain" description="Outer membrane protein beta-barrel" evidence="1">
    <location>
        <begin position="41"/>
        <end position="208"/>
    </location>
</feature>
<dbReference type="InterPro" id="IPR025665">
    <property type="entry name" value="Beta-barrel_OMP_2"/>
</dbReference>
<proteinExistence type="predicted"/>
<dbReference type="Proteomes" id="UP001151079">
    <property type="component" value="Unassembled WGS sequence"/>
</dbReference>
<evidence type="ECO:0000259" key="1">
    <source>
        <dbReference type="Pfam" id="PF13568"/>
    </source>
</evidence>
<keyword evidence="3" id="KW-1185">Reference proteome</keyword>
<dbReference type="RefSeq" id="WP_264206091.1">
    <property type="nucleotide sequence ID" value="NZ_JAOZEW010000009.1"/>
</dbReference>
<dbReference type="EMBL" id="JAOZEW010000009">
    <property type="protein sequence ID" value="MCV9927959.1"/>
    <property type="molecule type" value="Genomic_DNA"/>
</dbReference>